<keyword evidence="2" id="KW-0812">Transmembrane</keyword>
<gene>
    <name evidence="3" type="ORF">ACIB24_11105</name>
</gene>
<feature type="compositionally biased region" description="Polar residues" evidence="1">
    <location>
        <begin position="165"/>
        <end position="176"/>
    </location>
</feature>
<dbReference type="Proteomes" id="UP001612915">
    <property type="component" value="Unassembled WGS sequence"/>
</dbReference>
<organism evidence="3 4">
    <name type="scientific">Spongisporangium articulatum</name>
    <dbReference type="NCBI Taxonomy" id="3362603"/>
    <lineage>
        <taxon>Bacteria</taxon>
        <taxon>Bacillati</taxon>
        <taxon>Actinomycetota</taxon>
        <taxon>Actinomycetes</taxon>
        <taxon>Kineosporiales</taxon>
        <taxon>Kineosporiaceae</taxon>
        <taxon>Spongisporangium</taxon>
    </lineage>
</organism>
<dbReference type="RefSeq" id="WP_398279623.1">
    <property type="nucleotide sequence ID" value="NZ_JBITLV010000003.1"/>
</dbReference>
<evidence type="ECO:0000256" key="2">
    <source>
        <dbReference type="SAM" id="Phobius"/>
    </source>
</evidence>
<dbReference type="Pfam" id="PF19609">
    <property type="entry name" value="DUF6114"/>
    <property type="match status" value="1"/>
</dbReference>
<dbReference type="InterPro" id="IPR046096">
    <property type="entry name" value="DUF6114"/>
</dbReference>
<dbReference type="EMBL" id="JBITLV010000003">
    <property type="protein sequence ID" value="MFI7587611.1"/>
    <property type="molecule type" value="Genomic_DNA"/>
</dbReference>
<comment type="caution">
    <text evidence="3">The sequence shown here is derived from an EMBL/GenBank/DDBJ whole genome shotgun (WGS) entry which is preliminary data.</text>
</comment>
<proteinExistence type="predicted"/>
<evidence type="ECO:0000256" key="1">
    <source>
        <dbReference type="SAM" id="MobiDB-lite"/>
    </source>
</evidence>
<sequence length="538" mass="55532">MASRKEAFAAWRRERPFWGATLAIAAGLEIYSVAMAPMHVVVMQGLPGLLTIFIALVAVIMGAITLAQPPQRVITGWVILVLGPLSILATNLGGFVIGMILLVVGGSLVLSWEPLGAEVREFDDPVPAEDVSPVAAAGYETETTVADPYESNEANESNEDYSYDDSYQGSHRSSTWADETEADAEPAPVAEPVSRSAFDDYSYSSGTSSSSYSAEPAAPAAAPSAADESDESERPMRNPWRSRIPTPESSELEPPKAQVRSTLLVPLVIAAIAVSGIVAAPAQAAGNAQAGLFDWLIPPAQPAPSASASPSPSATPSASASAGTGGTKIGGITIPGLGGNKADGKSTDGDVAAAANCPDTVTSATQPGAAADKAASELKACTAAQKAAGDTAVKKAAAPDFVVANSSSKLNAKRLTLNGFAYQGTTTVTKANGDTVKVLKMHASKLVVSGMEQSYEFDGHTVLITDPKDDVTIYNVDLYVKKMSGSLFGLIPTTFTPDLPNVQLPALPLQVFITNGVADVALVKAEKITLPSLVSTVD</sequence>
<keyword evidence="2" id="KW-1133">Transmembrane helix</keyword>
<feature type="region of interest" description="Disordered" evidence="1">
    <location>
        <begin position="301"/>
        <end position="326"/>
    </location>
</feature>
<feature type="compositionally biased region" description="Low complexity" evidence="1">
    <location>
        <begin position="200"/>
        <end position="226"/>
    </location>
</feature>
<name>A0ABW8AMN2_9ACTN</name>
<feature type="transmembrane region" description="Helical" evidence="2">
    <location>
        <begin position="46"/>
        <end position="66"/>
    </location>
</feature>
<keyword evidence="2" id="KW-0472">Membrane</keyword>
<evidence type="ECO:0000313" key="4">
    <source>
        <dbReference type="Proteomes" id="UP001612915"/>
    </source>
</evidence>
<keyword evidence="4" id="KW-1185">Reference proteome</keyword>
<feature type="transmembrane region" description="Helical" evidence="2">
    <location>
        <begin position="20"/>
        <end position="40"/>
    </location>
</feature>
<reference evidence="3 4" key="1">
    <citation type="submission" date="2024-10" db="EMBL/GenBank/DDBJ databases">
        <title>The Natural Products Discovery Center: Release of the First 8490 Sequenced Strains for Exploring Actinobacteria Biosynthetic Diversity.</title>
        <authorList>
            <person name="Kalkreuter E."/>
            <person name="Kautsar S.A."/>
            <person name="Yang D."/>
            <person name="Bader C.D."/>
            <person name="Teijaro C.N."/>
            <person name="Fluegel L."/>
            <person name="Davis C.M."/>
            <person name="Simpson J.R."/>
            <person name="Lauterbach L."/>
            <person name="Steele A.D."/>
            <person name="Gui C."/>
            <person name="Meng S."/>
            <person name="Li G."/>
            <person name="Viehrig K."/>
            <person name="Ye F."/>
            <person name="Su P."/>
            <person name="Kiefer A.F."/>
            <person name="Nichols A."/>
            <person name="Cepeda A.J."/>
            <person name="Yan W."/>
            <person name="Fan B."/>
            <person name="Jiang Y."/>
            <person name="Adhikari A."/>
            <person name="Zheng C.-J."/>
            <person name="Schuster L."/>
            <person name="Cowan T.M."/>
            <person name="Smanski M.J."/>
            <person name="Chevrette M.G."/>
            <person name="De Carvalho L.P.S."/>
            <person name="Shen B."/>
        </authorList>
    </citation>
    <scope>NUCLEOTIDE SEQUENCE [LARGE SCALE GENOMIC DNA]</scope>
    <source>
        <strain evidence="3 4">NPDC049639</strain>
    </source>
</reference>
<feature type="compositionally biased region" description="Low complexity" evidence="1">
    <location>
        <begin position="303"/>
        <end position="322"/>
    </location>
</feature>
<feature type="region of interest" description="Disordered" evidence="1">
    <location>
        <begin position="133"/>
        <end position="256"/>
    </location>
</feature>
<evidence type="ECO:0000313" key="3">
    <source>
        <dbReference type="EMBL" id="MFI7587611.1"/>
    </source>
</evidence>
<accession>A0ABW8AMN2</accession>
<protein>
    <submittedName>
        <fullName evidence="3">DUF6114 domain-containing protein</fullName>
    </submittedName>
</protein>